<feature type="domain" description="Xylose isomerase-like TIM barrel" evidence="1">
    <location>
        <begin position="42"/>
        <end position="249"/>
    </location>
</feature>
<dbReference type="InterPro" id="IPR013022">
    <property type="entry name" value="Xyl_isomerase-like_TIM-brl"/>
</dbReference>
<protein>
    <submittedName>
        <fullName evidence="2">Sugar phosphate isomerase</fullName>
    </submittedName>
</protein>
<dbReference type="GO" id="GO:0016853">
    <property type="term" value="F:isomerase activity"/>
    <property type="evidence" value="ECO:0007669"/>
    <property type="project" value="UniProtKB-KW"/>
</dbReference>
<keyword evidence="3" id="KW-1185">Reference proteome</keyword>
<comment type="caution">
    <text evidence="2">The sequence shown here is derived from an EMBL/GenBank/DDBJ whole genome shotgun (WGS) entry which is preliminary data.</text>
</comment>
<dbReference type="Gene3D" id="3.20.20.150">
    <property type="entry name" value="Divalent-metal-dependent TIM barrel enzymes"/>
    <property type="match status" value="1"/>
</dbReference>
<dbReference type="PANTHER" id="PTHR12110">
    <property type="entry name" value="HYDROXYPYRUVATE ISOMERASE"/>
    <property type="match status" value="1"/>
</dbReference>
<dbReference type="EMBL" id="BLAE01000056">
    <property type="protein sequence ID" value="GES14264.1"/>
    <property type="molecule type" value="Genomic_DNA"/>
</dbReference>
<dbReference type="Proteomes" id="UP000331127">
    <property type="component" value="Unassembled WGS sequence"/>
</dbReference>
<evidence type="ECO:0000313" key="3">
    <source>
        <dbReference type="Proteomes" id="UP000331127"/>
    </source>
</evidence>
<dbReference type="InterPro" id="IPR036237">
    <property type="entry name" value="Xyl_isomerase-like_sf"/>
</dbReference>
<keyword evidence="2" id="KW-0413">Isomerase</keyword>
<accession>A0A5M3WZ66</accession>
<dbReference type="SUPFAM" id="SSF51658">
    <property type="entry name" value="Xylose isomerase-like"/>
    <property type="match status" value="1"/>
</dbReference>
<gene>
    <name evidence="2" type="ORF">Amac_078610</name>
</gene>
<organism evidence="2 3">
    <name type="scientific">Acrocarpospora macrocephala</name>
    <dbReference type="NCBI Taxonomy" id="150177"/>
    <lineage>
        <taxon>Bacteria</taxon>
        <taxon>Bacillati</taxon>
        <taxon>Actinomycetota</taxon>
        <taxon>Actinomycetes</taxon>
        <taxon>Streptosporangiales</taxon>
        <taxon>Streptosporangiaceae</taxon>
        <taxon>Acrocarpospora</taxon>
    </lineage>
</organism>
<name>A0A5M3WZ66_9ACTN</name>
<proteinExistence type="predicted"/>
<evidence type="ECO:0000313" key="2">
    <source>
        <dbReference type="EMBL" id="GES14264.1"/>
    </source>
</evidence>
<evidence type="ECO:0000259" key="1">
    <source>
        <dbReference type="Pfam" id="PF01261"/>
    </source>
</evidence>
<dbReference type="RefSeq" id="WP_218041558.1">
    <property type="nucleotide sequence ID" value="NZ_BAAAHL010000058.1"/>
</dbReference>
<sequence>MTPDHDSQIHEAQPADQGRRPRLLRHGLCSVTFRPLPVVKVIELAVSAGLSVVEWGADIHVPPGDLAVAREVRSRTAEAGLAVGSYGTYVYLGPDCEFGPVIAGALALGAPRIRVWAGRTGSAAVTAAERAAVVASARELAARAEDAGLTVGLEFHDGSLTDTAESTLALLADIDRPVINTYWQPPPGLDDGATLAGLDLILPHVIAVHACSLSPTGRWLPLDARRRLWEAVVARLVARGVPTDVLLEFVLNDDPLQFAEDAQALDAIIRGA</sequence>
<reference evidence="2 3" key="1">
    <citation type="submission" date="2019-10" db="EMBL/GenBank/DDBJ databases">
        <title>Whole genome shotgun sequence of Acrocarpospora macrocephala NBRC 16266.</title>
        <authorList>
            <person name="Ichikawa N."/>
            <person name="Kimura A."/>
            <person name="Kitahashi Y."/>
            <person name="Komaki H."/>
            <person name="Oguchi A."/>
        </authorList>
    </citation>
    <scope>NUCLEOTIDE SEQUENCE [LARGE SCALE GENOMIC DNA]</scope>
    <source>
        <strain evidence="2 3">NBRC 16266</strain>
    </source>
</reference>
<dbReference type="Pfam" id="PF01261">
    <property type="entry name" value="AP_endonuc_2"/>
    <property type="match status" value="1"/>
</dbReference>
<dbReference type="AlphaFoldDB" id="A0A5M3WZ66"/>
<dbReference type="InterPro" id="IPR050312">
    <property type="entry name" value="IolE/XylAMocC-like"/>
</dbReference>
<dbReference type="PANTHER" id="PTHR12110:SF41">
    <property type="entry name" value="INOSOSE DEHYDRATASE"/>
    <property type="match status" value="1"/>
</dbReference>